<keyword evidence="3" id="KW-1133">Transmembrane helix</keyword>
<dbReference type="Proteomes" id="UP000448943">
    <property type="component" value="Unassembled WGS sequence"/>
</dbReference>
<accession>A0A6N9Q0L3</accession>
<dbReference type="PIRSF" id="PIRSF005690">
    <property type="entry name" value="GerBA"/>
    <property type="match status" value="1"/>
</dbReference>
<feature type="transmembrane region" description="Helical" evidence="3">
    <location>
        <begin position="357"/>
        <end position="379"/>
    </location>
</feature>
<dbReference type="AlphaFoldDB" id="A0A6N9Q0L3"/>
<name>A0A6N9Q0L3_9BACL</name>
<keyword evidence="2 3" id="KW-0472">Membrane</keyword>
<evidence type="ECO:0000256" key="2">
    <source>
        <dbReference type="ARBA" id="ARBA00023136"/>
    </source>
</evidence>
<organism evidence="4 5">
    <name type="scientific">Chengkuizengella marina</name>
    <dbReference type="NCBI Taxonomy" id="2507566"/>
    <lineage>
        <taxon>Bacteria</taxon>
        <taxon>Bacillati</taxon>
        <taxon>Bacillota</taxon>
        <taxon>Bacilli</taxon>
        <taxon>Bacillales</taxon>
        <taxon>Paenibacillaceae</taxon>
        <taxon>Chengkuizengella</taxon>
    </lineage>
</organism>
<evidence type="ECO:0000313" key="5">
    <source>
        <dbReference type="Proteomes" id="UP000448943"/>
    </source>
</evidence>
<sequence length="472" mass="53356">MITNKNNNQNHFKEQSIKEAFQACYDVKHQILHFQSNANDYKVMFTYCEGLYDYDKLNKVIIPELRKLFELMDNQNFSNDFIHKELKVATLHQVEHAEKMIEQVLTGQVLIYFPKLSTAYTIDIRDLPKREPQDSTTDVPIKGSRDGFIEDITTNVALIRKRVPSNSLHYHQYAVGEKTKTKVGLLYIDDKIDPHVLKKIKGKLANIKAEAIYSTKQIKQLIGDIKFPLFPLFSYSGRPDFTVHSLMNGRFVLIVDGLPTVIIGPANFMFLLDSGEDKEMITIFTLFERAIRIVGFMMATFLPGFWVALISFHHDQIPFALLATIVESRRGVPFPSALEVFIMLLLFEIFREAGMRLPVGIGQTLSVVGGLIIGDAAIAAGITNATTMVIIAVSVVSTYTLINQSLVGSISVVRYFILFVSSILGIWGFFLSSFLTILYLANLRPYGVNYLTMTSKKTGNFLKTYVNSLKNN</sequence>
<evidence type="ECO:0000256" key="3">
    <source>
        <dbReference type="SAM" id="Phobius"/>
    </source>
</evidence>
<feature type="transmembrane region" description="Helical" evidence="3">
    <location>
        <begin position="385"/>
        <end position="403"/>
    </location>
</feature>
<dbReference type="InterPro" id="IPR050768">
    <property type="entry name" value="UPF0353/GerABKA_families"/>
</dbReference>
<feature type="transmembrane region" description="Helical" evidence="3">
    <location>
        <begin position="332"/>
        <end position="350"/>
    </location>
</feature>
<dbReference type="PANTHER" id="PTHR22550">
    <property type="entry name" value="SPORE GERMINATION PROTEIN"/>
    <property type="match status" value="1"/>
</dbReference>
<reference evidence="4 5" key="1">
    <citation type="submission" date="2019-01" db="EMBL/GenBank/DDBJ databases">
        <title>Chengkuizengella sp. nov., isolated from deep-sea sediment of East Pacific Ocean.</title>
        <authorList>
            <person name="Yang J."/>
            <person name="Lai Q."/>
            <person name="Shao Z."/>
        </authorList>
    </citation>
    <scope>NUCLEOTIDE SEQUENCE [LARGE SCALE GENOMIC DNA]</scope>
    <source>
        <strain evidence="4 5">YPA3-1-1</strain>
    </source>
</reference>
<feature type="transmembrane region" description="Helical" evidence="3">
    <location>
        <begin position="415"/>
        <end position="441"/>
    </location>
</feature>
<dbReference type="RefSeq" id="WP_160645244.1">
    <property type="nucleotide sequence ID" value="NZ_SIJB01000014.1"/>
</dbReference>
<protein>
    <submittedName>
        <fullName evidence="4">Spore germination protein</fullName>
    </submittedName>
</protein>
<proteinExistence type="inferred from homology"/>
<dbReference type="OrthoDB" id="1726708at2"/>
<comment type="similarity">
    <text evidence="1">Belongs to the GerABKA family.</text>
</comment>
<dbReference type="InterPro" id="IPR004995">
    <property type="entry name" value="Spore_Ger"/>
</dbReference>
<dbReference type="GO" id="GO:0016020">
    <property type="term" value="C:membrane"/>
    <property type="evidence" value="ECO:0007669"/>
    <property type="project" value="InterPro"/>
</dbReference>
<dbReference type="Pfam" id="PF03323">
    <property type="entry name" value="GerA"/>
    <property type="match status" value="1"/>
</dbReference>
<dbReference type="PANTHER" id="PTHR22550:SF5">
    <property type="entry name" value="LEUCINE ZIPPER PROTEIN 4"/>
    <property type="match status" value="1"/>
</dbReference>
<keyword evidence="3" id="KW-0812">Transmembrane</keyword>
<feature type="transmembrane region" description="Helical" evidence="3">
    <location>
        <begin position="293"/>
        <end position="312"/>
    </location>
</feature>
<gene>
    <name evidence="4" type="ORF">ERL59_05755</name>
</gene>
<evidence type="ECO:0000256" key="1">
    <source>
        <dbReference type="ARBA" id="ARBA00005278"/>
    </source>
</evidence>
<dbReference type="EMBL" id="SIJB01000014">
    <property type="protein sequence ID" value="NBI28455.1"/>
    <property type="molecule type" value="Genomic_DNA"/>
</dbReference>
<keyword evidence="5" id="KW-1185">Reference proteome</keyword>
<dbReference type="GO" id="GO:0009847">
    <property type="term" value="P:spore germination"/>
    <property type="evidence" value="ECO:0007669"/>
    <property type="project" value="InterPro"/>
</dbReference>
<evidence type="ECO:0000313" key="4">
    <source>
        <dbReference type="EMBL" id="NBI28455.1"/>
    </source>
</evidence>
<comment type="caution">
    <text evidence="4">The sequence shown here is derived from an EMBL/GenBank/DDBJ whole genome shotgun (WGS) entry which is preliminary data.</text>
</comment>